<comment type="subcellular location">
    <subcellularLocation>
        <location evidence="2">Apical cell membrane</location>
    </subcellularLocation>
    <subcellularLocation>
        <location evidence="3">Cell membrane</location>
        <topology evidence="3">Multi-pass membrane protein</topology>
    </subcellularLocation>
    <subcellularLocation>
        <location evidence="1">Membrane</location>
        <topology evidence="1">Single-pass membrane protein</topology>
    </subcellularLocation>
</comment>
<evidence type="ECO:0000313" key="33">
    <source>
        <dbReference type="EMBL" id="CAL4108899.1"/>
    </source>
</evidence>
<dbReference type="InterPro" id="IPR002049">
    <property type="entry name" value="LE_dom"/>
</dbReference>
<feature type="compositionally biased region" description="Polar residues" evidence="23">
    <location>
        <begin position="2815"/>
        <end position="2824"/>
    </location>
</feature>
<reference evidence="33 34" key="1">
    <citation type="submission" date="2024-05" db="EMBL/GenBank/DDBJ databases">
        <authorList>
            <person name="Wallberg A."/>
        </authorList>
    </citation>
    <scope>NUCLEOTIDE SEQUENCE [LARGE SCALE GENOMIC DNA]</scope>
</reference>
<dbReference type="FunFam" id="2.60.40.60:FF:000013">
    <property type="entry name" value="Cadherin EGF LAG seven-pass G-type receptor"/>
    <property type="match status" value="1"/>
</dbReference>
<dbReference type="InterPro" id="IPR013320">
    <property type="entry name" value="ConA-like_dom_sf"/>
</dbReference>
<evidence type="ECO:0000256" key="22">
    <source>
        <dbReference type="PROSITE-ProRule" id="PRU00460"/>
    </source>
</evidence>
<feature type="domain" description="GAIN-B" evidence="29">
    <location>
        <begin position="2286"/>
        <end position="2468"/>
    </location>
</feature>
<dbReference type="InterPro" id="IPR002126">
    <property type="entry name" value="Cadherin-like_dom"/>
</dbReference>
<dbReference type="Gene3D" id="1.20.1070.10">
    <property type="entry name" value="Rhodopsin 7-helix transmembrane proteins"/>
    <property type="match status" value="1"/>
</dbReference>
<dbReference type="GO" id="GO:0005509">
    <property type="term" value="F:calcium ion binding"/>
    <property type="evidence" value="ECO:0007669"/>
    <property type="project" value="UniProtKB-UniRule"/>
</dbReference>
<feature type="transmembrane region" description="Helical" evidence="24">
    <location>
        <begin position="2666"/>
        <end position="2688"/>
    </location>
</feature>
<feature type="domain" description="Cadherin" evidence="32">
    <location>
        <begin position="475"/>
        <end position="581"/>
    </location>
</feature>
<feature type="domain" description="Cadherin" evidence="32">
    <location>
        <begin position="1125"/>
        <end position="1225"/>
    </location>
</feature>
<evidence type="ECO:0000256" key="21">
    <source>
        <dbReference type="PROSITE-ProRule" id="PRU00076"/>
    </source>
</evidence>
<feature type="domain" description="Cadherin" evidence="32">
    <location>
        <begin position="261"/>
        <end position="366"/>
    </location>
</feature>
<evidence type="ECO:0000256" key="9">
    <source>
        <dbReference type="ARBA" id="ARBA00022737"/>
    </source>
</evidence>
<dbReference type="GO" id="GO:0035159">
    <property type="term" value="P:regulation of tube length, open tracheal system"/>
    <property type="evidence" value="ECO:0007669"/>
    <property type="project" value="UniProtKB-ARBA"/>
</dbReference>
<feature type="domain" description="EGF-like" evidence="27">
    <location>
        <begin position="1369"/>
        <end position="1405"/>
    </location>
</feature>
<keyword evidence="19 22" id="KW-0424">Laminin EGF-like domain</keyword>
<feature type="transmembrane region" description="Helical" evidence="24">
    <location>
        <begin position="2553"/>
        <end position="2573"/>
    </location>
</feature>
<dbReference type="SUPFAM" id="SSF49313">
    <property type="entry name" value="Cadherin-like"/>
    <property type="match status" value="9"/>
</dbReference>
<dbReference type="InterPro" id="IPR015919">
    <property type="entry name" value="Cadherin-like_sf"/>
</dbReference>
<dbReference type="EMBL" id="CAXKWB010013874">
    <property type="protein sequence ID" value="CAL4108899.1"/>
    <property type="molecule type" value="Genomic_DNA"/>
</dbReference>
<keyword evidence="18" id="KW-0807">Transducer</keyword>
<keyword evidence="7 24" id="KW-0812">Transmembrane</keyword>
<evidence type="ECO:0000256" key="25">
    <source>
        <dbReference type="SAM" id="SignalP"/>
    </source>
</evidence>
<dbReference type="Gene3D" id="2.170.300.10">
    <property type="entry name" value="Tie2 ligand-binding domain superfamily"/>
    <property type="match status" value="1"/>
</dbReference>
<dbReference type="PROSITE" id="PS50227">
    <property type="entry name" value="G_PROTEIN_RECEP_F2_3"/>
    <property type="match status" value="1"/>
</dbReference>
<evidence type="ECO:0000259" key="30">
    <source>
        <dbReference type="PROSITE" id="PS50227"/>
    </source>
</evidence>
<keyword evidence="9" id="KW-0677">Repeat</keyword>
<dbReference type="GO" id="GO:0016339">
    <property type="term" value="P:calcium-dependent cell-cell adhesion via plasma membrane cell adhesion molecules"/>
    <property type="evidence" value="ECO:0007669"/>
    <property type="project" value="UniProtKB-ARBA"/>
</dbReference>
<dbReference type="InterPro" id="IPR032471">
    <property type="entry name" value="AGRL2-4_GAIN_subdom_A"/>
</dbReference>
<dbReference type="Gene3D" id="2.60.120.200">
    <property type="match status" value="2"/>
</dbReference>
<dbReference type="CDD" id="cd11304">
    <property type="entry name" value="Cadherin_repeat"/>
    <property type="match status" value="10"/>
</dbReference>
<dbReference type="PROSITE" id="PS00232">
    <property type="entry name" value="CADHERIN_1"/>
    <property type="match status" value="6"/>
</dbReference>
<gene>
    <name evidence="33" type="ORF">MNOR_LOCUS18999</name>
</gene>
<evidence type="ECO:0000256" key="3">
    <source>
        <dbReference type="ARBA" id="ARBA00004651"/>
    </source>
</evidence>
<dbReference type="GO" id="GO:0048638">
    <property type="term" value="P:regulation of developmental growth"/>
    <property type="evidence" value="ECO:0007669"/>
    <property type="project" value="UniProtKB-ARBA"/>
</dbReference>
<dbReference type="SMART" id="SM00282">
    <property type="entry name" value="LamG"/>
    <property type="match status" value="2"/>
</dbReference>
<dbReference type="GO" id="GO:0004930">
    <property type="term" value="F:G protein-coupled receptor activity"/>
    <property type="evidence" value="ECO:0007669"/>
    <property type="project" value="UniProtKB-KW"/>
</dbReference>
<dbReference type="SMART" id="SM00303">
    <property type="entry name" value="GPS"/>
    <property type="match status" value="1"/>
</dbReference>
<keyword evidence="16" id="KW-0675">Receptor</keyword>
<keyword evidence="14 24" id="KW-0472">Membrane</keyword>
<keyword evidence="10 20" id="KW-0106">Calcium</keyword>
<feature type="domain" description="G-protein coupled receptors family 2 profile 1" evidence="30">
    <location>
        <begin position="2025"/>
        <end position="2098"/>
    </location>
</feature>
<proteinExistence type="predicted"/>
<feature type="compositionally biased region" description="Basic residues" evidence="23">
    <location>
        <begin position="2835"/>
        <end position="2846"/>
    </location>
</feature>
<evidence type="ECO:0000259" key="28">
    <source>
        <dbReference type="PROSITE" id="PS50027"/>
    </source>
</evidence>
<dbReference type="PROSITE" id="PS00010">
    <property type="entry name" value="ASX_HYDROXYL"/>
    <property type="match status" value="1"/>
</dbReference>
<dbReference type="Pfam" id="PF00008">
    <property type="entry name" value="EGF"/>
    <property type="match status" value="3"/>
</dbReference>
<dbReference type="GO" id="GO:0022603">
    <property type="term" value="P:regulation of anatomical structure morphogenesis"/>
    <property type="evidence" value="ECO:0007669"/>
    <property type="project" value="UniProtKB-ARBA"/>
</dbReference>
<feature type="domain" description="Laminin EGF-like" evidence="28">
    <location>
        <begin position="1993"/>
        <end position="2040"/>
    </location>
</feature>
<dbReference type="FunFam" id="2.60.120.200:FF:000173">
    <property type="entry name" value="Cadherin EGF LAG seven-pass G-type receptor"/>
    <property type="match status" value="1"/>
</dbReference>
<dbReference type="FunFam" id="1.20.1070.10:FF:000202">
    <property type="entry name" value="Cadherin EGF LAG seven-pass G-type receptor"/>
    <property type="match status" value="1"/>
</dbReference>
<evidence type="ECO:0000256" key="6">
    <source>
        <dbReference type="ARBA" id="ARBA00022536"/>
    </source>
</evidence>
<keyword evidence="5" id="KW-1003">Cell membrane</keyword>
<feature type="chain" id="PRO_5043943209" evidence="25">
    <location>
        <begin position="22"/>
        <end position="3195"/>
    </location>
</feature>
<keyword evidence="17" id="KW-0325">Glycoprotein</keyword>
<dbReference type="InterPro" id="IPR000742">
    <property type="entry name" value="EGF"/>
</dbReference>
<dbReference type="InterPro" id="IPR017981">
    <property type="entry name" value="GPCR_2-like_7TM"/>
</dbReference>
<feature type="disulfide bond" evidence="22">
    <location>
        <begin position="1995"/>
        <end position="2012"/>
    </location>
</feature>
<dbReference type="Pfam" id="PF00028">
    <property type="entry name" value="Cadherin"/>
    <property type="match status" value="8"/>
</dbReference>
<dbReference type="InterPro" id="IPR046338">
    <property type="entry name" value="GAIN_dom_sf"/>
</dbReference>
<dbReference type="PRINTS" id="PR00249">
    <property type="entry name" value="GPCRSECRETIN"/>
</dbReference>
<dbReference type="SMART" id="SM00180">
    <property type="entry name" value="EGF_Lam"/>
    <property type="match status" value="1"/>
</dbReference>
<evidence type="ECO:0000256" key="23">
    <source>
        <dbReference type="SAM" id="MobiDB-lite"/>
    </source>
</evidence>
<dbReference type="Pfam" id="PF00053">
    <property type="entry name" value="EGF_laminin"/>
    <property type="match status" value="1"/>
</dbReference>
<feature type="domain" description="EGF-like" evidence="27">
    <location>
        <begin position="1898"/>
        <end position="1936"/>
    </location>
</feature>
<feature type="domain" description="Laminin G" evidence="26">
    <location>
        <begin position="1452"/>
        <end position="1650"/>
    </location>
</feature>
<evidence type="ECO:0000256" key="7">
    <source>
        <dbReference type="ARBA" id="ARBA00022692"/>
    </source>
</evidence>
<dbReference type="GO" id="GO:0051239">
    <property type="term" value="P:regulation of multicellular organismal process"/>
    <property type="evidence" value="ECO:0007669"/>
    <property type="project" value="UniProtKB-ARBA"/>
</dbReference>
<dbReference type="FunFam" id="2.10.25.10:FF:000173">
    <property type="entry name" value="Neurogenic locus notch protein 2"/>
    <property type="match status" value="1"/>
</dbReference>
<dbReference type="Pfam" id="PF16489">
    <property type="entry name" value="GAIN"/>
    <property type="match status" value="1"/>
</dbReference>
<feature type="region of interest" description="Disordered" evidence="23">
    <location>
        <begin position="2985"/>
        <end position="3071"/>
    </location>
</feature>
<keyword evidence="15 21" id="KW-1015">Disulfide bond</keyword>
<protein>
    <submittedName>
        <fullName evidence="33">Uncharacterized protein</fullName>
    </submittedName>
</protein>
<evidence type="ECO:0000256" key="10">
    <source>
        <dbReference type="ARBA" id="ARBA00022837"/>
    </source>
</evidence>
<dbReference type="InterPro" id="IPR001881">
    <property type="entry name" value="EGF-like_Ca-bd_dom"/>
</dbReference>
<dbReference type="FunFam" id="2.10.25.10:FF:000089">
    <property type="entry name" value="Cadherin EGF LAG seven-pass G-type receptor 3"/>
    <property type="match status" value="1"/>
</dbReference>
<dbReference type="Gene3D" id="2.10.25.10">
    <property type="entry name" value="Laminin"/>
    <property type="match status" value="4"/>
</dbReference>
<evidence type="ECO:0000256" key="24">
    <source>
        <dbReference type="SAM" id="Phobius"/>
    </source>
</evidence>
<dbReference type="FunFam" id="2.60.40.60:FF:000029">
    <property type="entry name" value="Cadherin EGF LAG seven-pass G-type receptor 3"/>
    <property type="match status" value="1"/>
</dbReference>
<keyword evidence="6 21" id="KW-0245">EGF-like domain</keyword>
<evidence type="ECO:0000256" key="19">
    <source>
        <dbReference type="ARBA" id="ARBA00023292"/>
    </source>
</evidence>
<dbReference type="PROSITE" id="PS01248">
    <property type="entry name" value="EGF_LAM_1"/>
    <property type="match status" value="1"/>
</dbReference>
<evidence type="ECO:0000259" key="32">
    <source>
        <dbReference type="PROSITE" id="PS50268"/>
    </source>
</evidence>
<dbReference type="SMART" id="SM00181">
    <property type="entry name" value="EGF"/>
    <property type="match status" value="7"/>
</dbReference>
<dbReference type="FunFam" id="2.60.40.60:FF:000010">
    <property type="entry name" value="Cadherin EGF LAG seven-pass G-type receptor 3"/>
    <property type="match status" value="1"/>
</dbReference>
<name>A0AAV2QZF8_MEGNR</name>
<dbReference type="SMART" id="SM00008">
    <property type="entry name" value="HormR"/>
    <property type="match status" value="1"/>
</dbReference>
<evidence type="ECO:0000256" key="14">
    <source>
        <dbReference type="ARBA" id="ARBA00023136"/>
    </source>
</evidence>
<dbReference type="FunFam" id="2.10.25.10:FF:000011">
    <property type="entry name" value="Cadherin EGF LAG seven-pass G-type receptor"/>
    <property type="match status" value="1"/>
</dbReference>
<evidence type="ECO:0000256" key="2">
    <source>
        <dbReference type="ARBA" id="ARBA00004221"/>
    </source>
</evidence>
<dbReference type="PROSITE" id="PS50025">
    <property type="entry name" value="LAM_G_DOMAIN"/>
    <property type="match status" value="2"/>
</dbReference>
<feature type="domain" description="Cadherin" evidence="32">
    <location>
        <begin position="367"/>
        <end position="474"/>
    </location>
</feature>
<feature type="compositionally biased region" description="Basic and acidic residues" evidence="23">
    <location>
        <begin position="2995"/>
        <end position="3006"/>
    </location>
</feature>
<dbReference type="PROSITE" id="PS50261">
    <property type="entry name" value="G_PROTEIN_RECEP_F2_4"/>
    <property type="match status" value="1"/>
</dbReference>
<keyword evidence="34" id="KW-1185">Reference proteome</keyword>
<feature type="disulfide bond" evidence="22">
    <location>
        <begin position="1993"/>
        <end position="2005"/>
    </location>
</feature>
<evidence type="ECO:0000256" key="12">
    <source>
        <dbReference type="ARBA" id="ARBA00022989"/>
    </source>
</evidence>
<feature type="domain" description="Cadherin" evidence="32">
    <location>
        <begin position="582"/>
        <end position="686"/>
    </location>
</feature>
<dbReference type="SMART" id="SM00112">
    <property type="entry name" value="CA"/>
    <property type="match status" value="8"/>
</dbReference>
<evidence type="ECO:0000256" key="17">
    <source>
        <dbReference type="ARBA" id="ARBA00023180"/>
    </source>
</evidence>
<dbReference type="FunFam" id="2.60.40.60:FF:000024">
    <property type="entry name" value="FAT atypical cadherin 3"/>
    <property type="match status" value="1"/>
</dbReference>
<dbReference type="InterPro" id="IPR000152">
    <property type="entry name" value="EGF-type_Asp/Asn_hydroxyl_site"/>
</dbReference>
<feature type="domain" description="Laminin G" evidence="26">
    <location>
        <begin position="1693"/>
        <end position="1859"/>
    </location>
</feature>
<evidence type="ECO:0000256" key="11">
    <source>
        <dbReference type="ARBA" id="ARBA00022889"/>
    </source>
</evidence>
<dbReference type="CDD" id="cd00055">
    <property type="entry name" value="EGF_Lam"/>
    <property type="match status" value="1"/>
</dbReference>
<dbReference type="InterPro" id="IPR036445">
    <property type="entry name" value="GPCR_2_extracell_dom_sf"/>
</dbReference>
<evidence type="ECO:0000256" key="4">
    <source>
        <dbReference type="ARBA" id="ARBA00022473"/>
    </source>
</evidence>
<dbReference type="Pfam" id="PF23592">
    <property type="entry name" value="Cadherin_CELSR2_9th"/>
    <property type="match status" value="1"/>
</dbReference>
<comment type="caution">
    <text evidence="21">Lacks conserved residue(s) required for the propagation of feature annotation.</text>
</comment>
<dbReference type="CDD" id="cd00054">
    <property type="entry name" value="EGF_CA"/>
    <property type="match status" value="4"/>
</dbReference>
<dbReference type="InterPro" id="IPR000203">
    <property type="entry name" value="GPS"/>
</dbReference>
<dbReference type="Gene3D" id="4.10.1240.10">
    <property type="entry name" value="GPCR, family 2, extracellular hormone receptor domain"/>
    <property type="match status" value="1"/>
</dbReference>
<feature type="domain" description="Cadherin" evidence="32">
    <location>
        <begin position="1000"/>
        <end position="1106"/>
    </location>
</feature>
<feature type="signal peptide" evidence="25">
    <location>
        <begin position="1"/>
        <end position="21"/>
    </location>
</feature>
<dbReference type="InterPro" id="IPR020894">
    <property type="entry name" value="Cadherin_CS"/>
</dbReference>
<feature type="region of interest" description="Disordered" evidence="23">
    <location>
        <begin position="3176"/>
        <end position="3195"/>
    </location>
</feature>
<keyword evidence="11" id="KW-0130">Cell adhesion</keyword>
<dbReference type="InterPro" id="IPR056286">
    <property type="entry name" value="Cadherin_CELSR1-3_9th"/>
</dbReference>
<dbReference type="PROSITE" id="PS01186">
    <property type="entry name" value="EGF_2"/>
    <property type="match status" value="2"/>
</dbReference>
<dbReference type="PRINTS" id="PR00205">
    <property type="entry name" value="CADHERIN"/>
</dbReference>
<dbReference type="PROSITE" id="PS00022">
    <property type="entry name" value="EGF_1"/>
    <property type="match status" value="3"/>
</dbReference>
<dbReference type="GO" id="GO:0016324">
    <property type="term" value="C:apical plasma membrane"/>
    <property type="evidence" value="ECO:0007669"/>
    <property type="project" value="UniProtKB-SubCell"/>
</dbReference>
<keyword evidence="8 25" id="KW-0732">Signal</keyword>
<dbReference type="SMART" id="SM00179">
    <property type="entry name" value="EGF_CA"/>
    <property type="match status" value="3"/>
</dbReference>
<dbReference type="SUPFAM" id="SSF57196">
    <property type="entry name" value="EGF/Laminin"/>
    <property type="match status" value="3"/>
</dbReference>
<dbReference type="Pfam" id="PF02210">
    <property type="entry name" value="Laminin_G_2"/>
    <property type="match status" value="2"/>
</dbReference>
<dbReference type="InterPro" id="IPR057244">
    <property type="entry name" value="GAIN_B"/>
</dbReference>
<feature type="domain" description="Cadherin" evidence="32">
    <location>
        <begin position="894"/>
        <end position="999"/>
    </location>
</feature>
<evidence type="ECO:0000256" key="5">
    <source>
        <dbReference type="ARBA" id="ARBA00022475"/>
    </source>
</evidence>
<organism evidence="33 34">
    <name type="scientific">Meganyctiphanes norvegica</name>
    <name type="common">Northern krill</name>
    <name type="synonym">Thysanopoda norvegica</name>
    <dbReference type="NCBI Taxonomy" id="48144"/>
    <lineage>
        <taxon>Eukaryota</taxon>
        <taxon>Metazoa</taxon>
        <taxon>Ecdysozoa</taxon>
        <taxon>Arthropoda</taxon>
        <taxon>Crustacea</taxon>
        <taxon>Multicrustacea</taxon>
        <taxon>Malacostraca</taxon>
        <taxon>Eumalacostraca</taxon>
        <taxon>Eucarida</taxon>
        <taxon>Euphausiacea</taxon>
        <taxon>Euphausiidae</taxon>
        <taxon>Meganyctiphanes</taxon>
    </lineage>
</organism>
<feature type="domain" description="Cadherin" evidence="32">
    <location>
        <begin position="790"/>
        <end position="893"/>
    </location>
</feature>
<dbReference type="GO" id="GO:0007157">
    <property type="term" value="P:heterophilic cell-cell adhesion via plasma membrane cell adhesion molecules"/>
    <property type="evidence" value="ECO:0007669"/>
    <property type="project" value="UniProtKB-ARBA"/>
</dbReference>
<keyword evidence="13" id="KW-0297">G-protein coupled receptor</keyword>
<evidence type="ECO:0000256" key="13">
    <source>
        <dbReference type="ARBA" id="ARBA00023040"/>
    </source>
</evidence>
<dbReference type="PROSITE" id="PS50221">
    <property type="entry name" value="GAIN_B"/>
    <property type="match status" value="1"/>
</dbReference>
<dbReference type="PROSITE" id="PS50026">
    <property type="entry name" value="EGF_3"/>
    <property type="match status" value="4"/>
</dbReference>
<feature type="domain" description="EGF-like" evidence="27">
    <location>
        <begin position="1653"/>
        <end position="1689"/>
    </location>
</feature>
<dbReference type="Proteomes" id="UP001497623">
    <property type="component" value="Unassembled WGS sequence"/>
</dbReference>
<dbReference type="Pfam" id="PF01825">
    <property type="entry name" value="GPS"/>
    <property type="match status" value="1"/>
</dbReference>
<dbReference type="GO" id="GO:0007166">
    <property type="term" value="P:cell surface receptor signaling pathway"/>
    <property type="evidence" value="ECO:0007669"/>
    <property type="project" value="InterPro"/>
</dbReference>
<dbReference type="CDD" id="cd00110">
    <property type="entry name" value="LamG"/>
    <property type="match status" value="2"/>
</dbReference>
<dbReference type="InterPro" id="IPR001879">
    <property type="entry name" value="GPCR_2_extracellular_dom"/>
</dbReference>
<sequence length="3195" mass="353695">MWLRKLLLFTLCAISPLSCWGFLVKIPDDTPVGSEVFHAAMEGPTHYKLDPRRTASFVHRLFHVDGKTGVITIKRPLDCAGSLYNNPVTLWLEAWADRPGVPMDYATIPVRFLLTGKPCEGHIQSLEREVAHWKDTAALSLPLPDPNPDNPQLLCLRRSQVVLRIPDLLPRSIKPCNLSYDYVSEPRLTVEPSAGDLVGIRDTCLYGVTRAKVGVKISCPGMDIPYEHDLLLVLHNAVASEDDNHIKRIRRQMQTAAPYFERSMEIASVMEESDKGTMVTTVTATDPENALLSYSLEAVRDSRSQRMFEIDTVSGLVTTTAKLNRELMDVHYFRVKAVDKKSSPVRSATTTLQINVDDANDHSPIFEREKYDTSVKESLSVGSILLTVRATDDDAGPNADIRYTVMNPTGANEVFKLDSMTGDLSTRMPLDRERHSRYELTIQAADQGAPQSRQTATTQVSVQVLDENDNYPQFSEKIYTAEIPEDISASSNPVIKHIQAIDLDAGKNGKVRYAITGGNGAGHFSVDSLTGEVRVTSPLDFENNENYRLVIRAQDSGSPPRSNTTQLLITVVDKNDNAPRFYTPLFQESVQENVPIGYSIVIVQAFDSDSGDNSRLSYRIEGGGDNLPVMLEEGTGTIITSRDLDREENHQYTFTVIATDRGDPPQSASTTVILQIQDQNDNDPVFDPKNYKVAVSENDNPGTPIVTVHAIDNDENARIHYALTSGNERGRFSITAQNGRGVISLAQPLDYKQERHYVLTVTATDAGGRYDTANVYINVSDANTFPPIFEKTPYSETVFEDAPVGETVMVVVASDGDTGENARITYSLSGDSPPEFTIHPSTGAITTTKPLDRETQGGYLLTVTARDNGSPSLSDTTDVEITVSDVNDNSPVFSQMSYRASVLEDEPAGTSLLQLKAQDADAGLNGRVRYTFEGGDDGKGAFSIDPTSGSVRTARPLDRETYAQYDLIALAVDRGSPPLSSSVTVHVEVEDINDNPPMFDTDRLQLFVPENSPIGYTVGEVRARDPDAGRNALIQYSIIGGPDAEYFSMVAHPSEGRAELVTRIDVDYESSKKRFQLIVRATSPPLRSDIPVTIEVVDMNDNAPVLDDFRVIFNNFESHFPIGSIGKVPARDADVTDQLSYRIVSGNKAGLVDVSQETGDITLSTALNTNVPLHAQMVVAVSDGLNEVRATMNLHVRLVTETMLFNSVTVRLADMTQEAFLSPLFNNFIDGLAAIIPCPRENIFIFNVQDDSEVTDSRILNISFSARRPDLPGEQFHTPQFLRERIYLHRAQLAKLSTVQVLPFDDTLCVREPCLNFEECLNVLKFGNASGFVSSTSVLFRPIYPINTFACRCPKGFTGMREHYECDTELNLCYSSPCGNHGTCMRREGGYTCVCLPGYTGKNCEVNLLSGSCVSGVCKHGSQCTARSGTQGGGFTCTNCSRSLYHTSTCELRARRFYKGAFLTFPALKQRHRLHLKISFATREHNGLLLYNGRYNEQHDFMALEIIKGDIRFSFSLGSKLTHVFASLPAGVDDGEWHTVSVEYHNRRATVTIDNCDTALAIRFGDKIGGYNCANSTEQVLDRRCSILTESCQRFLDVTGPLQIGGLPTLPTTYQVEQQHFHGCIADLYIDHKFIDLDSFVADNGTYPGCPEKNSFCRSHPCQNGGSCTETFGTYVCSCPVGWGGKDCSQGVEVVKQFSGSGYLVFSPQLQTIQLPWFQQLSFRTREKFGLLMTAGIGKKSYSVIELVEGYIQYRYENATLSMSEVRVDDGQWHNIEVKWMSGEVWLNLDYGDYEKTVRLNNVIANEYIGTVSVGGVPPSDPSNVVGFKGCIKDVRLGGQKSIRLRPSNENPDGVRDGCSAMDPCNSNPCPHKSKCINTWNGYECKCNKGYFGDSCLNMCSLNPCSNNATCVQDIHSPKGYRCDCSTYEFSGEYCEVRLDQPCPTNWWGYPVCGPCHCDVDKGYDGDCNKTTGECRCEENHYQPPDSDTCFACDCYLVGSYGGSCDPDTGQCKCRPAVIGRRCDQCANPFAQVTIKGCEIVYDGCPKSFAEGIWWDETVFEGTAIQQCPSGSQGEASRVCHEEIGWAEPDMFYCVSDTFIELKDMLEKLLSEQIELNKYVAVGISEDLNYAASITPYMWGSDVLISSRLIILLLDYETRQEGLNLTHRQDRHYIQNLVESASVVLHPVYAPHWQRINGDKDYGTDSLLTKMDEYVATLATSQGDTYTAPFEIPTKHVVFGMDTVSAKQLYGHHGSGYVLGHDSKVEHIIIPETSSLVDQNYPKQGQTSVIIPKYNNYLRNQQIWVHDTNIRIPISLLEIPDISKGETSTADSIGDSEAVVSYVIWESLGSLLPAAYDSGVEQRYGVGLAVRSPVFTVAVHTKDGGLVEDTNGAEIRLRFKLGHVGRRANPQCVTWIQGSDDQGVWTRKGCHTSLPEPGYGEFTNATFINCTCNHLSSFAVILNDAEAEFLAEPSIAEDVTTYTGLISSLVLLLVAFIAFCVLRGAQTNSNTIHKNLTACLFLVQLLFLTALKIRMMLVQQEFACKMVAIGLHYFWLCVFTWLLIEGIHLYRMLTEMRDVNHGQMRFYYSCGYGLPAIIVGLSVGVRADQYGNYFFCWLSIYESVVWALVGPICAIVIIILLVFVLAIRASLTLKGHVEGFGNLRTLLWLGILFLPLLGATWVLAVLSVSEDLAILHYFFSVFSLLTSLFIMVGYCLLNGRVRDSLYFMFLSCTGRKVPYQESLSVSRSTAASRSVLTYNDDFNILRRNIGISTASTTSRSTCKTSSSPYSRTDGVMVSNNAASSSSPSNYNSNSQTDVNSQSVKSPYAYNDSTTFHRKHGERKGRRKDSESESELSLDHRSLELASSHSSDEDDTTTQNGTLRVTDRRMNPPPVPPKPASAYLPNIYDLDTTAEALPPADIPPPMQIPPTFGRRGSGQAQPAVVGSPLLHNIRPMYATHWSSQLPPAYPGIYKEHNVTSPHWASDRLSTTTASDNDEKPDNLRVENRPSFQQSMETARRAYSPADLQYGTYSPSSKHRFSPDTRKFSTLDSKRNSPDPSYRHYAPEKRPTQEPIYSRRISPENMIQRTDSRASRVSMESMEKRRISPPTLSYQGGLTPQSQKRFLHDLAEDTSPDALPIPVVGHGGGKEIDINNLNISSPTHHQPPSLPQSLLAQHKISALTPGISDSDKDETTV</sequence>
<feature type="disulfide bond" evidence="22">
    <location>
        <begin position="2014"/>
        <end position="2023"/>
    </location>
</feature>
<feature type="domain" description="EGF-like" evidence="27">
    <location>
        <begin position="1861"/>
        <end position="1897"/>
    </location>
</feature>
<comment type="caution">
    <text evidence="33">The sequence shown here is derived from an EMBL/GenBank/DDBJ whole genome shotgun (WGS) entry which is preliminary data.</text>
</comment>
<feature type="disulfide bond" evidence="21">
    <location>
        <begin position="1395"/>
        <end position="1404"/>
    </location>
</feature>
<dbReference type="GO" id="GO:0007156">
    <property type="term" value="P:homophilic cell adhesion via plasma membrane adhesion molecules"/>
    <property type="evidence" value="ECO:0007669"/>
    <property type="project" value="InterPro"/>
</dbReference>
<evidence type="ECO:0000256" key="16">
    <source>
        <dbReference type="ARBA" id="ARBA00023170"/>
    </source>
</evidence>
<feature type="transmembrane region" description="Helical" evidence="24">
    <location>
        <begin position="2585"/>
        <end position="2605"/>
    </location>
</feature>
<feature type="disulfide bond" evidence="21">
    <location>
        <begin position="1887"/>
        <end position="1896"/>
    </location>
</feature>
<dbReference type="PANTHER" id="PTHR24026:SF51">
    <property type="entry name" value="PROTOCADHERIN-LIKE WING POLARITY PROTEIN STAN"/>
    <property type="match status" value="1"/>
</dbReference>
<evidence type="ECO:0000259" key="27">
    <source>
        <dbReference type="PROSITE" id="PS50026"/>
    </source>
</evidence>
<dbReference type="FunFam" id="4.10.1240.10:FF:000021">
    <property type="entry name" value="Cadherin EGF LAG seven-pass G-type receptor"/>
    <property type="match status" value="1"/>
</dbReference>
<evidence type="ECO:0000259" key="26">
    <source>
        <dbReference type="PROSITE" id="PS50025"/>
    </source>
</evidence>
<dbReference type="PANTHER" id="PTHR24026">
    <property type="entry name" value="FAT ATYPICAL CADHERIN-RELATED"/>
    <property type="match status" value="1"/>
</dbReference>
<evidence type="ECO:0000256" key="8">
    <source>
        <dbReference type="ARBA" id="ARBA00022729"/>
    </source>
</evidence>
<dbReference type="GO" id="GO:0042067">
    <property type="term" value="P:establishment of ommatidial planar polarity"/>
    <property type="evidence" value="ECO:0007669"/>
    <property type="project" value="UniProtKB-ARBA"/>
</dbReference>
<dbReference type="GO" id="GO:0048468">
    <property type="term" value="P:cell development"/>
    <property type="evidence" value="ECO:0007669"/>
    <property type="project" value="UniProtKB-ARBA"/>
</dbReference>
<keyword evidence="4" id="KW-0217">Developmental protein</keyword>
<evidence type="ECO:0000256" key="15">
    <source>
        <dbReference type="ARBA" id="ARBA00023157"/>
    </source>
</evidence>
<feature type="compositionally biased region" description="Low complexity" evidence="23">
    <location>
        <begin position="2798"/>
        <end position="2814"/>
    </location>
</feature>
<feature type="transmembrane region" description="Helical" evidence="24">
    <location>
        <begin position="2514"/>
        <end position="2533"/>
    </location>
</feature>
<feature type="transmembrane region" description="Helical" evidence="24">
    <location>
        <begin position="2625"/>
        <end position="2646"/>
    </location>
</feature>
<feature type="domain" description="Cadherin" evidence="32">
    <location>
        <begin position="687"/>
        <end position="789"/>
    </location>
</feature>
<feature type="domain" description="G-protein coupled receptors family 2 profile 2" evidence="31">
    <location>
        <begin position="2477"/>
        <end position="2718"/>
    </location>
</feature>
<keyword evidence="12 24" id="KW-1133">Transmembrane helix</keyword>
<dbReference type="PROSITE" id="PS50268">
    <property type="entry name" value="CADHERIN_2"/>
    <property type="match status" value="9"/>
</dbReference>
<evidence type="ECO:0000313" key="34">
    <source>
        <dbReference type="Proteomes" id="UP001497623"/>
    </source>
</evidence>
<dbReference type="Pfam" id="PF00002">
    <property type="entry name" value="7tm_2"/>
    <property type="match status" value="1"/>
</dbReference>
<feature type="transmembrane region" description="Helical" evidence="24">
    <location>
        <begin position="2694"/>
        <end position="2717"/>
    </location>
</feature>
<evidence type="ECO:0000259" key="31">
    <source>
        <dbReference type="PROSITE" id="PS50261"/>
    </source>
</evidence>
<dbReference type="InterPro" id="IPR000832">
    <property type="entry name" value="GPCR_2_secretin-like"/>
</dbReference>
<evidence type="ECO:0000256" key="18">
    <source>
        <dbReference type="ARBA" id="ARBA00023224"/>
    </source>
</evidence>
<evidence type="ECO:0000259" key="29">
    <source>
        <dbReference type="PROSITE" id="PS50221"/>
    </source>
</evidence>
<evidence type="ECO:0000256" key="1">
    <source>
        <dbReference type="ARBA" id="ARBA00004167"/>
    </source>
</evidence>
<dbReference type="FunFam" id="2.60.40.60:FF:000020">
    <property type="entry name" value="Dachsous cadherin-related 1b"/>
    <property type="match status" value="3"/>
</dbReference>
<feature type="compositionally biased region" description="Basic and acidic residues" evidence="23">
    <location>
        <begin position="3039"/>
        <end position="3070"/>
    </location>
</feature>
<evidence type="ECO:0000256" key="20">
    <source>
        <dbReference type="PROSITE-ProRule" id="PRU00043"/>
    </source>
</evidence>
<feature type="region of interest" description="Disordered" evidence="23">
    <location>
        <begin position="3085"/>
        <end position="3116"/>
    </location>
</feature>
<dbReference type="PROSITE" id="PS50027">
    <property type="entry name" value="EGF_LAM_2"/>
    <property type="match status" value="1"/>
</dbReference>
<dbReference type="InterPro" id="IPR001791">
    <property type="entry name" value="Laminin_G"/>
</dbReference>
<dbReference type="Gene3D" id="2.60.40.60">
    <property type="entry name" value="Cadherins"/>
    <property type="match status" value="9"/>
</dbReference>
<feature type="compositionally biased region" description="Low complexity" evidence="23">
    <location>
        <begin position="2777"/>
        <end position="2790"/>
    </location>
</feature>
<dbReference type="SUPFAM" id="SSF49899">
    <property type="entry name" value="Concanavalin A-like lectins/glucanases"/>
    <property type="match status" value="2"/>
</dbReference>
<feature type="region of interest" description="Disordered" evidence="23">
    <location>
        <begin position="2777"/>
        <end position="2900"/>
    </location>
</feature>
<accession>A0AAV2QZF8</accession>
<feature type="disulfide bond" evidence="21">
    <location>
        <begin position="1679"/>
        <end position="1688"/>
    </location>
</feature>
<feature type="transmembrane region" description="Helical" evidence="24">
    <location>
        <begin position="2482"/>
        <end position="2502"/>
    </location>
</feature>
<dbReference type="Gene3D" id="2.60.220.50">
    <property type="match status" value="1"/>
</dbReference>
<dbReference type="CDD" id="cd15441">
    <property type="entry name" value="7tmB2_CELSR_Adhesion_IV"/>
    <property type="match status" value="1"/>
</dbReference>